<evidence type="ECO:0000256" key="12">
    <source>
        <dbReference type="RuleBase" id="RU000679"/>
    </source>
</evidence>
<keyword evidence="3 12" id="KW-0813">Transport</keyword>
<keyword evidence="11 12" id="KW-0407">Ion channel</keyword>
<keyword evidence="9 13" id="KW-0472">Membrane</keyword>
<keyword evidence="15" id="KW-1185">Reference proteome</keyword>
<evidence type="ECO:0000256" key="11">
    <source>
        <dbReference type="ARBA" id="ARBA00023303"/>
    </source>
</evidence>
<feature type="transmembrane region" description="Helical" evidence="13">
    <location>
        <begin position="452"/>
        <end position="475"/>
    </location>
</feature>
<keyword evidence="8 12" id="KW-0406">Ion transport</keyword>
<dbReference type="Proteomes" id="UP000183832">
    <property type="component" value="Unassembled WGS sequence"/>
</dbReference>
<dbReference type="OrthoDB" id="6436100at2759"/>
<comment type="subcellular location">
    <subcellularLocation>
        <location evidence="1">Membrane</location>
        <topology evidence="1">Multi-pass membrane protein</topology>
    </subcellularLocation>
</comment>
<dbReference type="Pfam" id="PF00858">
    <property type="entry name" value="ASC"/>
    <property type="match status" value="1"/>
</dbReference>
<evidence type="ECO:0000256" key="7">
    <source>
        <dbReference type="ARBA" id="ARBA00023053"/>
    </source>
</evidence>
<keyword evidence="10 12" id="KW-0739">Sodium transport</keyword>
<keyword evidence="4 12" id="KW-0894">Sodium channel</keyword>
<proteinExistence type="inferred from homology"/>
<keyword evidence="5 12" id="KW-0812">Transmembrane</keyword>
<evidence type="ECO:0000256" key="6">
    <source>
        <dbReference type="ARBA" id="ARBA00022989"/>
    </source>
</evidence>
<reference evidence="14 15" key="1">
    <citation type="submission" date="2015-04" db="EMBL/GenBank/DDBJ databases">
        <authorList>
            <person name="Syromyatnikov M.Y."/>
            <person name="Popov V.N."/>
        </authorList>
    </citation>
    <scope>NUCLEOTIDE SEQUENCE [LARGE SCALE GENOMIC DNA]</scope>
</reference>
<name>A0A1J1HMT7_9DIPT</name>
<dbReference type="EMBL" id="CVRI01000009">
    <property type="protein sequence ID" value="CRK88708.1"/>
    <property type="molecule type" value="Genomic_DNA"/>
</dbReference>
<evidence type="ECO:0000256" key="1">
    <source>
        <dbReference type="ARBA" id="ARBA00004141"/>
    </source>
</evidence>
<organism evidence="14 15">
    <name type="scientific">Clunio marinus</name>
    <dbReference type="NCBI Taxonomy" id="568069"/>
    <lineage>
        <taxon>Eukaryota</taxon>
        <taxon>Metazoa</taxon>
        <taxon>Ecdysozoa</taxon>
        <taxon>Arthropoda</taxon>
        <taxon>Hexapoda</taxon>
        <taxon>Insecta</taxon>
        <taxon>Pterygota</taxon>
        <taxon>Neoptera</taxon>
        <taxon>Endopterygota</taxon>
        <taxon>Diptera</taxon>
        <taxon>Nematocera</taxon>
        <taxon>Chironomoidea</taxon>
        <taxon>Chironomidae</taxon>
        <taxon>Clunio</taxon>
    </lineage>
</organism>
<dbReference type="Gene3D" id="2.60.470.10">
    <property type="entry name" value="Acid-sensing ion channels like domains"/>
    <property type="match status" value="1"/>
</dbReference>
<dbReference type="InterPro" id="IPR001873">
    <property type="entry name" value="ENaC"/>
</dbReference>
<evidence type="ECO:0000256" key="3">
    <source>
        <dbReference type="ARBA" id="ARBA00022448"/>
    </source>
</evidence>
<dbReference type="GO" id="GO:0005886">
    <property type="term" value="C:plasma membrane"/>
    <property type="evidence" value="ECO:0007669"/>
    <property type="project" value="TreeGrafter"/>
</dbReference>
<feature type="transmembrane region" description="Helical" evidence="13">
    <location>
        <begin position="48"/>
        <end position="69"/>
    </location>
</feature>
<gene>
    <name evidence="14" type="ORF">CLUMA_CG002364</name>
</gene>
<dbReference type="PANTHER" id="PTHR11690">
    <property type="entry name" value="AMILORIDE-SENSITIVE SODIUM CHANNEL-RELATED"/>
    <property type="match status" value="1"/>
</dbReference>
<keyword evidence="6 13" id="KW-1133">Transmembrane helix</keyword>
<dbReference type="AlphaFoldDB" id="A0A1J1HMT7"/>
<dbReference type="PANTHER" id="PTHR11690:SF253">
    <property type="entry name" value="PICKPOCKET 18-RELATED"/>
    <property type="match status" value="1"/>
</dbReference>
<dbReference type="GO" id="GO:0015280">
    <property type="term" value="F:ligand-gated sodium channel activity"/>
    <property type="evidence" value="ECO:0007669"/>
    <property type="project" value="TreeGrafter"/>
</dbReference>
<evidence type="ECO:0000313" key="14">
    <source>
        <dbReference type="EMBL" id="CRK88708.1"/>
    </source>
</evidence>
<evidence type="ECO:0000256" key="9">
    <source>
        <dbReference type="ARBA" id="ARBA00023136"/>
    </source>
</evidence>
<evidence type="ECO:0000313" key="15">
    <source>
        <dbReference type="Proteomes" id="UP000183832"/>
    </source>
</evidence>
<keyword evidence="7" id="KW-0915">Sodium</keyword>
<accession>A0A1J1HMT7</accession>
<evidence type="ECO:0000256" key="8">
    <source>
        <dbReference type="ARBA" id="ARBA00023065"/>
    </source>
</evidence>
<evidence type="ECO:0000256" key="13">
    <source>
        <dbReference type="SAM" id="Phobius"/>
    </source>
</evidence>
<dbReference type="STRING" id="568069.A0A1J1HMT7"/>
<sequence>MLNYKKRPLQDLKIGQAMKKSLKEFANQTLVHCYHYVVEPNRHFVEILMWWTLHIIITIAAIYIMMYAWSSFTDNPTITTLESQHYPIYNLNFPAVGICSNNKISRREAENYADFLMKSERIKKSYETKEKVMEMIRYFGRIYDPEERGKNEFVRFQDILDDVDVNQTTGSFELKQTLYRLAPKCEDLLVRCKWADYDVNCFQLFETRRSSEGFCCMFNYAKRTDKHTQSKKAYKPLGIGRTMGITVLLNLSTSDYFYQSKSFNGATVLIFNPQEFADITSGGVGIIPVQAYHESNIAVQITTKVAEREVQSYSIEKRECMFPSDNADEYNGDYIYSDCLVKCKLKSVLALCNCVPFNSPTNFHDVPTAHLPFCNLDHVGCLSKYRVKWLTYRPRESIPGLELEMEDGLSCPSCYPLCSSSTYNVDSTSAHLNFFYEYASSIISGFNDSEDLTVFSMPGMTFLVILAEFCLYVLASQSLAS</sequence>
<evidence type="ECO:0000256" key="10">
    <source>
        <dbReference type="ARBA" id="ARBA00023201"/>
    </source>
</evidence>
<evidence type="ECO:0000256" key="4">
    <source>
        <dbReference type="ARBA" id="ARBA00022461"/>
    </source>
</evidence>
<evidence type="ECO:0000256" key="5">
    <source>
        <dbReference type="ARBA" id="ARBA00022692"/>
    </source>
</evidence>
<evidence type="ECO:0000256" key="2">
    <source>
        <dbReference type="ARBA" id="ARBA00007193"/>
    </source>
</evidence>
<comment type="similarity">
    <text evidence="2 12">Belongs to the amiloride-sensitive sodium channel (TC 1.A.6) family.</text>
</comment>
<protein>
    <submittedName>
        <fullName evidence="14">CLUMA_CG002364, isoform A</fullName>
    </submittedName>
</protein>